<evidence type="ECO:0000313" key="3">
    <source>
        <dbReference type="RefSeq" id="XP_026668473.1"/>
    </source>
</evidence>
<dbReference type="Proteomes" id="UP000694925">
    <property type="component" value="Unplaced"/>
</dbReference>
<dbReference type="Gene3D" id="1.10.555.10">
    <property type="entry name" value="Rho GTPase activation protein"/>
    <property type="match status" value="1"/>
</dbReference>
<feature type="domain" description="Rho-GAP" evidence="1">
    <location>
        <begin position="8"/>
        <end position="111"/>
    </location>
</feature>
<dbReference type="InterPro" id="IPR000198">
    <property type="entry name" value="RhoGAP_dom"/>
</dbReference>
<dbReference type="Pfam" id="PF00620">
    <property type="entry name" value="RhoGAP"/>
    <property type="match status" value="1"/>
</dbReference>
<name>A0AAJ7RZ61_9HYME</name>
<sequence length="111" mass="12843">MIKGSIKVYLMMIHRQETDDDIISKKSLQVVKLIISFLKEHAREEGLFRRGGRRDLRRRILNSLKKGEKPYLGNNNVALECAAALQLYLGHLKKPVMPQHIQQLLLGNRQI</sequence>
<dbReference type="AlphaFoldDB" id="A0AAJ7RZ61"/>
<dbReference type="GeneID" id="108623894"/>
<accession>A0AAJ7RZ61</accession>
<proteinExistence type="predicted"/>
<evidence type="ECO:0000313" key="2">
    <source>
        <dbReference type="Proteomes" id="UP000694925"/>
    </source>
</evidence>
<dbReference type="SUPFAM" id="SSF48350">
    <property type="entry name" value="GTPase activation domain, GAP"/>
    <property type="match status" value="1"/>
</dbReference>
<dbReference type="PROSITE" id="PS50238">
    <property type="entry name" value="RHOGAP"/>
    <property type="match status" value="1"/>
</dbReference>
<dbReference type="KEGG" id="ccal:108623894"/>
<dbReference type="RefSeq" id="XP_026668473.1">
    <property type="nucleotide sequence ID" value="XM_026812672.1"/>
</dbReference>
<evidence type="ECO:0000259" key="1">
    <source>
        <dbReference type="PROSITE" id="PS50238"/>
    </source>
</evidence>
<keyword evidence="2" id="KW-1185">Reference proteome</keyword>
<gene>
    <name evidence="3" type="primary">LOC108623894</name>
</gene>
<dbReference type="InterPro" id="IPR008936">
    <property type="entry name" value="Rho_GTPase_activation_prot"/>
</dbReference>
<dbReference type="GO" id="GO:0007165">
    <property type="term" value="P:signal transduction"/>
    <property type="evidence" value="ECO:0007669"/>
    <property type="project" value="InterPro"/>
</dbReference>
<reference evidence="3" key="1">
    <citation type="submission" date="2025-08" db="UniProtKB">
        <authorList>
            <consortium name="RefSeq"/>
        </authorList>
    </citation>
    <scope>IDENTIFICATION</scope>
    <source>
        <tissue evidence="3">Whole body</tissue>
    </source>
</reference>
<protein>
    <submittedName>
        <fullName evidence="3">Rho GTPase-activating protein 22-like</fullName>
    </submittedName>
</protein>
<organism evidence="2 3">
    <name type="scientific">Ceratina calcarata</name>
    <dbReference type="NCBI Taxonomy" id="156304"/>
    <lineage>
        <taxon>Eukaryota</taxon>
        <taxon>Metazoa</taxon>
        <taxon>Ecdysozoa</taxon>
        <taxon>Arthropoda</taxon>
        <taxon>Hexapoda</taxon>
        <taxon>Insecta</taxon>
        <taxon>Pterygota</taxon>
        <taxon>Neoptera</taxon>
        <taxon>Endopterygota</taxon>
        <taxon>Hymenoptera</taxon>
        <taxon>Apocrita</taxon>
        <taxon>Aculeata</taxon>
        <taxon>Apoidea</taxon>
        <taxon>Anthophila</taxon>
        <taxon>Apidae</taxon>
        <taxon>Ceratina</taxon>
        <taxon>Zadontomerus</taxon>
    </lineage>
</organism>